<evidence type="ECO:0000313" key="2">
    <source>
        <dbReference type="EMBL" id="PYI20593.1"/>
    </source>
</evidence>
<evidence type="ECO:0000256" key="1">
    <source>
        <dbReference type="SAM" id="MobiDB-lite"/>
    </source>
</evidence>
<evidence type="ECO:0000313" key="3">
    <source>
        <dbReference type="Proteomes" id="UP000249829"/>
    </source>
</evidence>
<gene>
    <name evidence="2" type="ORF">BO99DRAFT_108714</name>
</gene>
<keyword evidence="3" id="KW-1185">Reference proteome</keyword>
<organism evidence="2 3">
    <name type="scientific">Aspergillus violaceofuscus (strain CBS 115571)</name>
    <dbReference type="NCBI Taxonomy" id="1450538"/>
    <lineage>
        <taxon>Eukaryota</taxon>
        <taxon>Fungi</taxon>
        <taxon>Dikarya</taxon>
        <taxon>Ascomycota</taxon>
        <taxon>Pezizomycotina</taxon>
        <taxon>Eurotiomycetes</taxon>
        <taxon>Eurotiomycetidae</taxon>
        <taxon>Eurotiales</taxon>
        <taxon>Aspergillaceae</taxon>
        <taxon>Aspergillus</taxon>
    </lineage>
</organism>
<name>A0A2V5HH14_ASPV1</name>
<accession>A0A2V5HH14</accession>
<dbReference type="EMBL" id="KZ825124">
    <property type="protein sequence ID" value="PYI20593.1"/>
    <property type="molecule type" value="Genomic_DNA"/>
</dbReference>
<dbReference type="AlphaFoldDB" id="A0A2V5HH14"/>
<dbReference type="Proteomes" id="UP000249829">
    <property type="component" value="Unassembled WGS sequence"/>
</dbReference>
<proteinExistence type="predicted"/>
<feature type="compositionally biased region" description="Basic residues" evidence="1">
    <location>
        <begin position="44"/>
        <end position="56"/>
    </location>
</feature>
<reference evidence="2 3" key="1">
    <citation type="submission" date="2018-02" db="EMBL/GenBank/DDBJ databases">
        <title>The genomes of Aspergillus section Nigri reveals drivers in fungal speciation.</title>
        <authorList>
            <consortium name="DOE Joint Genome Institute"/>
            <person name="Vesth T.C."/>
            <person name="Nybo J."/>
            <person name="Theobald S."/>
            <person name="Brandl J."/>
            <person name="Frisvad J.C."/>
            <person name="Nielsen K.F."/>
            <person name="Lyhne E.K."/>
            <person name="Kogle M.E."/>
            <person name="Kuo A."/>
            <person name="Riley R."/>
            <person name="Clum A."/>
            <person name="Nolan M."/>
            <person name="Lipzen A."/>
            <person name="Salamov A."/>
            <person name="Henrissat B."/>
            <person name="Wiebenga A."/>
            <person name="De vries R.P."/>
            <person name="Grigoriev I.V."/>
            <person name="Mortensen U.H."/>
            <person name="Andersen M.R."/>
            <person name="Baker S.E."/>
        </authorList>
    </citation>
    <scope>NUCLEOTIDE SEQUENCE [LARGE SCALE GENOMIC DNA]</scope>
    <source>
        <strain evidence="2 3">CBS 115571</strain>
    </source>
</reference>
<sequence>MRGFIVVVLLRYHVKRVWRKVLAGWESVVRGRSRGRGQLPSARRSARGRRNSRSSRSRSWFYTTKTRSTDKAKSTVISHLVCMSDSLLVWLERTEVSCHY</sequence>
<feature type="region of interest" description="Disordered" evidence="1">
    <location>
        <begin position="32"/>
        <end position="59"/>
    </location>
</feature>
<protein>
    <submittedName>
        <fullName evidence="2">Uncharacterized protein</fullName>
    </submittedName>
</protein>